<evidence type="ECO:0008006" key="3">
    <source>
        <dbReference type="Google" id="ProtNLM"/>
    </source>
</evidence>
<protein>
    <recommendedName>
        <fullName evidence="3">Phage protein</fullName>
    </recommendedName>
</protein>
<reference evidence="1" key="1">
    <citation type="submission" date="2023-08" db="EMBL/GenBank/DDBJ databases">
        <title>A collection of bacterial strains from the Burkholderia cepacia Research Laboratory and Repository.</title>
        <authorList>
            <person name="Lipuma J."/>
            <person name="Spilker T."/>
        </authorList>
    </citation>
    <scope>NUCLEOTIDE SEQUENCE</scope>
    <source>
        <strain evidence="1">AU0862</strain>
    </source>
</reference>
<sequence length="148" mass="16398">MSLYAEYAETVRKRLQDQRLERIALQNAAGKLVEVLHSYAGIPAQGPSPLMLTKSVDHDGYPVSPSELDDFGDNRSLRFGLALTVMWDTIPLGQIVVPAMVKCTNESGKFYVQVNNGGDVEFYPNMPGTTEAASEAWERLTAEFDELK</sequence>
<proteinExistence type="predicted"/>
<gene>
    <name evidence="1" type="ORF">LGN22_26780</name>
</gene>
<evidence type="ECO:0000313" key="2">
    <source>
        <dbReference type="Proteomes" id="UP001199070"/>
    </source>
</evidence>
<name>A0AAW4TPV7_9BURK</name>
<dbReference type="Proteomes" id="UP001199070">
    <property type="component" value="Unassembled WGS sequence"/>
</dbReference>
<dbReference type="AlphaFoldDB" id="A0AAW4TPV7"/>
<comment type="caution">
    <text evidence="1">The sequence shown here is derived from an EMBL/GenBank/DDBJ whole genome shotgun (WGS) entry which is preliminary data.</text>
</comment>
<organism evidence="1 2">
    <name type="scientific">Burkholderia cenocepacia</name>
    <dbReference type="NCBI Taxonomy" id="95486"/>
    <lineage>
        <taxon>Bacteria</taxon>
        <taxon>Pseudomonadati</taxon>
        <taxon>Pseudomonadota</taxon>
        <taxon>Betaproteobacteria</taxon>
        <taxon>Burkholderiales</taxon>
        <taxon>Burkholderiaceae</taxon>
        <taxon>Burkholderia</taxon>
        <taxon>Burkholderia cepacia complex</taxon>
    </lineage>
</organism>
<dbReference type="RefSeq" id="WP_226135153.1">
    <property type="nucleotide sequence ID" value="NZ_JAIZTC010000008.1"/>
</dbReference>
<accession>A0AAW4TPV7</accession>
<dbReference type="EMBL" id="JAIZTC010000008">
    <property type="protein sequence ID" value="MCA8382515.1"/>
    <property type="molecule type" value="Genomic_DNA"/>
</dbReference>
<evidence type="ECO:0000313" key="1">
    <source>
        <dbReference type="EMBL" id="MCA8382515.1"/>
    </source>
</evidence>